<dbReference type="Proteomes" id="UP000887574">
    <property type="component" value="Unplaced"/>
</dbReference>
<organism evidence="1 2">
    <name type="scientific">Ditylenchus dipsaci</name>
    <dbReference type="NCBI Taxonomy" id="166011"/>
    <lineage>
        <taxon>Eukaryota</taxon>
        <taxon>Metazoa</taxon>
        <taxon>Ecdysozoa</taxon>
        <taxon>Nematoda</taxon>
        <taxon>Chromadorea</taxon>
        <taxon>Rhabditida</taxon>
        <taxon>Tylenchina</taxon>
        <taxon>Tylenchomorpha</taxon>
        <taxon>Sphaerularioidea</taxon>
        <taxon>Anguinidae</taxon>
        <taxon>Anguininae</taxon>
        <taxon>Ditylenchus</taxon>
    </lineage>
</organism>
<protein>
    <submittedName>
        <fullName evidence="2">Uncharacterized protein</fullName>
    </submittedName>
</protein>
<dbReference type="WBParaSite" id="jg11385">
    <property type="protein sequence ID" value="jg11385"/>
    <property type="gene ID" value="jg11385"/>
</dbReference>
<evidence type="ECO:0000313" key="2">
    <source>
        <dbReference type="WBParaSite" id="jg11385"/>
    </source>
</evidence>
<sequence length="207" mass="23164">MCHQIPQKEGTASTLQQCRCEDVARCLSALAFLPVNEVTLGFGGVVAALEEKIQDGSVDRNKIEVAHLQYFENTYVGRVDENYFLTDALFPVSGGMSSRLFSIKRREPTMRWRDGIPFHRSPEGRRGNYGQLATRNAIHPADPLRGARSAKVENSERQIFKLVQDYSNADRIGEICPLKLHEQKSGLGWFRGADNFRGASLPRGVVI</sequence>
<evidence type="ECO:0000313" key="1">
    <source>
        <dbReference type="Proteomes" id="UP000887574"/>
    </source>
</evidence>
<proteinExistence type="predicted"/>
<dbReference type="AlphaFoldDB" id="A0A915CQ30"/>
<name>A0A915CQ30_9BILA</name>
<accession>A0A915CQ30</accession>
<reference evidence="2" key="1">
    <citation type="submission" date="2022-11" db="UniProtKB">
        <authorList>
            <consortium name="WormBaseParasite"/>
        </authorList>
    </citation>
    <scope>IDENTIFICATION</scope>
</reference>
<keyword evidence="1" id="KW-1185">Reference proteome</keyword>